<sequence>MSTLIIALLIAYVTYKITYHLIQKKGSCEECSDTSCGVKQLQKPNLKKFSKE</sequence>
<keyword evidence="2" id="KW-1185">Reference proteome</keyword>
<accession>A0A2X3VE13</accession>
<name>A0A2X3VE13_9STRE</name>
<evidence type="ECO:0008006" key="3">
    <source>
        <dbReference type="Google" id="ProtNLM"/>
    </source>
</evidence>
<dbReference type="RefSeq" id="WP_018029392.1">
    <property type="nucleotide sequence ID" value="NZ_CAMCCF010000012.1"/>
</dbReference>
<protein>
    <recommendedName>
        <fullName evidence="3">FeoB-associated Cys-rich membrane protein</fullName>
    </recommendedName>
</protein>
<gene>
    <name evidence="1" type="ORF">NCTC12278_00526</name>
</gene>
<dbReference type="STRING" id="1123303.GCA_000372425_00060"/>
<dbReference type="OrthoDB" id="2229043at2"/>
<proteinExistence type="predicted"/>
<reference evidence="1 2" key="1">
    <citation type="submission" date="2018-06" db="EMBL/GenBank/DDBJ databases">
        <authorList>
            <consortium name="Pathogen Informatics"/>
            <person name="Doyle S."/>
        </authorList>
    </citation>
    <scope>NUCLEOTIDE SEQUENCE [LARGE SCALE GENOMIC DNA]</scope>
    <source>
        <strain evidence="1 2">NCTC12278</strain>
    </source>
</reference>
<dbReference type="KEGG" id="sfer:NCTC12278_00526"/>
<organism evidence="1 2">
    <name type="scientific">Streptococcus ferus</name>
    <dbReference type="NCBI Taxonomy" id="1345"/>
    <lineage>
        <taxon>Bacteria</taxon>
        <taxon>Bacillati</taxon>
        <taxon>Bacillota</taxon>
        <taxon>Bacilli</taxon>
        <taxon>Lactobacillales</taxon>
        <taxon>Streptococcaceae</taxon>
        <taxon>Streptococcus</taxon>
    </lineage>
</organism>
<dbReference type="Proteomes" id="UP000249495">
    <property type="component" value="Chromosome 1"/>
</dbReference>
<evidence type="ECO:0000313" key="2">
    <source>
        <dbReference type="Proteomes" id="UP000249495"/>
    </source>
</evidence>
<dbReference type="EMBL" id="LS483343">
    <property type="protein sequence ID" value="SQF39704.1"/>
    <property type="molecule type" value="Genomic_DNA"/>
</dbReference>
<evidence type="ECO:0000313" key="1">
    <source>
        <dbReference type="EMBL" id="SQF39704.1"/>
    </source>
</evidence>
<dbReference type="AlphaFoldDB" id="A0A2X3VE13"/>